<protein>
    <submittedName>
        <fullName evidence="5">CubicO group peptidase, beta-lactamase class C family</fullName>
    </submittedName>
</protein>
<keyword evidence="3" id="KW-0732">Signal</keyword>
<dbReference type="PANTHER" id="PTHR43283">
    <property type="entry name" value="BETA-LACTAMASE-RELATED"/>
    <property type="match status" value="1"/>
</dbReference>
<dbReference type="Gene3D" id="2.60.120.260">
    <property type="entry name" value="Galactose-binding domain-like"/>
    <property type="match status" value="1"/>
</dbReference>
<evidence type="ECO:0000313" key="6">
    <source>
        <dbReference type="Proteomes" id="UP000182841"/>
    </source>
</evidence>
<dbReference type="InterPro" id="IPR001466">
    <property type="entry name" value="Beta-lactam-related"/>
</dbReference>
<dbReference type="RefSeq" id="WP_074999587.1">
    <property type="nucleotide sequence ID" value="NZ_FOGO01000003.1"/>
</dbReference>
<feature type="domain" description="Beta-lactamase-related" evidence="4">
    <location>
        <begin position="93"/>
        <end position="429"/>
    </location>
</feature>
<organism evidence="5 6">
    <name type="scientific">Streptomyces qinglanensis</name>
    <dbReference type="NCBI Taxonomy" id="943816"/>
    <lineage>
        <taxon>Bacteria</taxon>
        <taxon>Bacillati</taxon>
        <taxon>Actinomycetota</taxon>
        <taxon>Actinomycetes</taxon>
        <taxon>Kitasatosporales</taxon>
        <taxon>Streptomycetaceae</taxon>
        <taxon>Streptomyces</taxon>
    </lineage>
</organism>
<name>A0A1H9R6F5_9ACTN</name>
<dbReference type="Gene3D" id="3.40.710.10">
    <property type="entry name" value="DD-peptidase/beta-lactamase superfamily"/>
    <property type="match status" value="1"/>
</dbReference>
<dbReference type="Pfam" id="PF00144">
    <property type="entry name" value="Beta-lactamase"/>
    <property type="match status" value="1"/>
</dbReference>
<proteinExistence type="predicted"/>
<dbReference type="AlphaFoldDB" id="A0A1H9R6F5"/>
<feature type="chain" id="PRO_5010300296" evidence="3">
    <location>
        <begin position="29"/>
        <end position="658"/>
    </location>
</feature>
<reference evidence="6" key="1">
    <citation type="submission" date="2016-10" db="EMBL/GenBank/DDBJ databases">
        <authorList>
            <person name="Varghese N."/>
            <person name="Submissions S."/>
        </authorList>
    </citation>
    <scope>NUCLEOTIDE SEQUENCE [LARGE SCALE GENOMIC DNA]</scope>
    <source>
        <strain evidence="6">CGMCC 4.6825</strain>
    </source>
</reference>
<dbReference type="SUPFAM" id="SSF56601">
    <property type="entry name" value="beta-lactamase/transpeptidase-like"/>
    <property type="match status" value="1"/>
</dbReference>
<evidence type="ECO:0000256" key="3">
    <source>
        <dbReference type="SAM" id="SignalP"/>
    </source>
</evidence>
<feature type="compositionally biased region" description="Basic and acidic residues" evidence="2">
    <location>
        <begin position="485"/>
        <end position="505"/>
    </location>
</feature>
<evidence type="ECO:0000313" key="5">
    <source>
        <dbReference type="EMBL" id="SER68197.1"/>
    </source>
</evidence>
<keyword evidence="6" id="KW-1185">Reference proteome</keyword>
<gene>
    <name evidence="5" type="ORF">SAMN05421870_103338</name>
</gene>
<sequence length="658" mass="70242">MRAAAYAVLPASVLVVLAGLLVAVPPSAAGEAGEADPPPRPGVSRGFDRPAHGFAPAGTVLRRAAPARVGLDPGSVDAFLRRLPDWTDPASGADYMFPGATALLAHDGAVVARRASGDAVRYTGQRELPPRRRVPARTGTVYDVASLTKLFTSIVALQQVDAGHLRLDAPVARHLPAFAARGKGGITLRQLLTHTSGLPAEPRPPLWTVGGGQRARRHSILRTRPFARPGTTYRYSDINMISLQLVLERVTGRPLDALVRRGITGPLRLHDTAYRPPAARRARIAATSVKTRPARGLLRGSVHDDNAWAMGGVAGHAGIFSTVDDLAVLAQTLLNGGTYRGRRILAPSAVTLLGRNYTGRFPGDAHGLGFELDQTWYMGALSSPRTLGHTGFTGTSLVIDPLSRSFAILLTNRVHPRDETPSINPARRALARALARSIPVRAPGGGPSWFAGPPDGLRHGGREAGGRTGFPETDSTLTTGRLRLRPPEHAARPPDGTARPDGRRGPLRVRYDAFVDLDETDRFVMEYSTDGGRGWRAVAGTARSGYHGRRWQRVHARLPPGPYPAGLRLRWRYTTTAVSGGRGVNLAGVRVTSATRVLFDGDCPSTRLTAHGWRPLPPPWPPASASGLAPGRATPGCPREALPGTTHRPRRGSAPSRL</sequence>
<evidence type="ECO:0000256" key="1">
    <source>
        <dbReference type="ARBA" id="ARBA00022801"/>
    </source>
</evidence>
<feature type="region of interest" description="Disordered" evidence="2">
    <location>
        <begin position="613"/>
        <end position="658"/>
    </location>
</feature>
<dbReference type="PANTHER" id="PTHR43283:SF11">
    <property type="entry name" value="BETA-LACTAMASE-RELATED DOMAIN-CONTAINING PROTEIN"/>
    <property type="match status" value="1"/>
</dbReference>
<feature type="signal peptide" evidence="3">
    <location>
        <begin position="1"/>
        <end position="28"/>
    </location>
</feature>
<dbReference type="InterPro" id="IPR050789">
    <property type="entry name" value="Diverse_Enzym_Activities"/>
</dbReference>
<accession>A0A1H9R6F5</accession>
<evidence type="ECO:0000256" key="2">
    <source>
        <dbReference type="SAM" id="MobiDB-lite"/>
    </source>
</evidence>
<feature type="region of interest" description="Disordered" evidence="2">
    <location>
        <begin position="444"/>
        <end position="505"/>
    </location>
</feature>
<dbReference type="EMBL" id="FOGO01000003">
    <property type="protein sequence ID" value="SER68197.1"/>
    <property type="molecule type" value="Genomic_DNA"/>
</dbReference>
<feature type="region of interest" description="Disordered" evidence="2">
    <location>
        <begin position="28"/>
        <end position="49"/>
    </location>
</feature>
<keyword evidence="1" id="KW-0378">Hydrolase</keyword>
<dbReference type="GO" id="GO:0016787">
    <property type="term" value="F:hydrolase activity"/>
    <property type="evidence" value="ECO:0007669"/>
    <property type="project" value="UniProtKB-KW"/>
</dbReference>
<dbReference type="InterPro" id="IPR012338">
    <property type="entry name" value="Beta-lactam/transpept-like"/>
</dbReference>
<dbReference type="Proteomes" id="UP000182841">
    <property type="component" value="Unassembled WGS sequence"/>
</dbReference>
<dbReference type="OrthoDB" id="9809635at2"/>
<feature type="compositionally biased region" description="Basic and acidic residues" evidence="2">
    <location>
        <begin position="456"/>
        <end position="465"/>
    </location>
</feature>
<evidence type="ECO:0000259" key="4">
    <source>
        <dbReference type="Pfam" id="PF00144"/>
    </source>
</evidence>
<feature type="compositionally biased region" description="Low complexity" evidence="2">
    <location>
        <begin position="623"/>
        <end position="633"/>
    </location>
</feature>